<accession>A0ABU6R5F0</accession>
<protein>
    <submittedName>
        <fullName evidence="1">Uncharacterized protein</fullName>
    </submittedName>
</protein>
<dbReference type="Proteomes" id="UP001341840">
    <property type="component" value="Unassembled WGS sequence"/>
</dbReference>
<sequence>MMIIYFHETHFGKNSREPEAQPPWIQFWTGENLLKRLHREQNHPTGLVKTELLRNAKDKLLKRNRELKMGINIMRKYPYSSSRNLILKTNMNPKWSPILVDQALAHPKWI</sequence>
<dbReference type="EMBL" id="JASCZI010030233">
    <property type="protein sequence ID" value="MED6119298.1"/>
    <property type="molecule type" value="Genomic_DNA"/>
</dbReference>
<evidence type="ECO:0000313" key="1">
    <source>
        <dbReference type="EMBL" id="MED6119298.1"/>
    </source>
</evidence>
<keyword evidence="2" id="KW-1185">Reference proteome</keyword>
<proteinExistence type="predicted"/>
<name>A0ABU6R5F0_9FABA</name>
<comment type="caution">
    <text evidence="1">The sequence shown here is derived from an EMBL/GenBank/DDBJ whole genome shotgun (WGS) entry which is preliminary data.</text>
</comment>
<organism evidence="1 2">
    <name type="scientific">Stylosanthes scabra</name>
    <dbReference type="NCBI Taxonomy" id="79078"/>
    <lineage>
        <taxon>Eukaryota</taxon>
        <taxon>Viridiplantae</taxon>
        <taxon>Streptophyta</taxon>
        <taxon>Embryophyta</taxon>
        <taxon>Tracheophyta</taxon>
        <taxon>Spermatophyta</taxon>
        <taxon>Magnoliopsida</taxon>
        <taxon>eudicotyledons</taxon>
        <taxon>Gunneridae</taxon>
        <taxon>Pentapetalae</taxon>
        <taxon>rosids</taxon>
        <taxon>fabids</taxon>
        <taxon>Fabales</taxon>
        <taxon>Fabaceae</taxon>
        <taxon>Papilionoideae</taxon>
        <taxon>50 kb inversion clade</taxon>
        <taxon>dalbergioids sensu lato</taxon>
        <taxon>Dalbergieae</taxon>
        <taxon>Pterocarpus clade</taxon>
        <taxon>Stylosanthes</taxon>
    </lineage>
</organism>
<gene>
    <name evidence="1" type="ORF">PIB30_010540</name>
</gene>
<evidence type="ECO:0000313" key="2">
    <source>
        <dbReference type="Proteomes" id="UP001341840"/>
    </source>
</evidence>
<reference evidence="1 2" key="1">
    <citation type="journal article" date="2023" name="Plants (Basel)">
        <title>Bridging the Gap: Combining Genomics and Transcriptomics Approaches to Understand Stylosanthes scabra, an Orphan Legume from the Brazilian Caatinga.</title>
        <authorList>
            <person name="Ferreira-Neto J.R.C."/>
            <person name="da Silva M.D."/>
            <person name="Binneck E."/>
            <person name="de Melo N.F."/>
            <person name="da Silva R.H."/>
            <person name="de Melo A.L.T.M."/>
            <person name="Pandolfi V."/>
            <person name="Bustamante F.O."/>
            <person name="Brasileiro-Vidal A.C."/>
            <person name="Benko-Iseppon A.M."/>
        </authorList>
    </citation>
    <scope>NUCLEOTIDE SEQUENCE [LARGE SCALE GENOMIC DNA]</scope>
    <source>
        <tissue evidence="1">Leaves</tissue>
    </source>
</reference>